<feature type="domain" description="ABC transmembrane type-1" evidence="9">
    <location>
        <begin position="96"/>
        <end position="289"/>
    </location>
</feature>
<sequence>MAVMSRSTQTATGGAQKAGRAPASRKRKPGVTFAGIALRMPYWVFSGAVGLIFVAPLVWTAVASVSPQAATNQVDGWGFGNYETLANYQAGIWRYLFNSAFVSLLTVALTLAISLLGGYAFARFKFPGRNFLFLLTLAILMVPYATLLIPLYVLLNEVGLENSLVGVALVLTMFQLPFSTFLMRISFEAVPRELDEAATVDGCSTWGLLWRILLPAVKPGLITVGLFSFLAAWNDFMAPLILINDTERMTLPLAVSNLRGQVQGVVDYGATEAGVVILALPCIILFLLLQRHYVRGFMSGALKG</sequence>
<reference evidence="10 11" key="1">
    <citation type="submission" date="2020-03" db="EMBL/GenBank/DDBJ databases">
        <title>Whole genome shotgun sequence of Phytohabitans flavus NBRC 107702.</title>
        <authorList>
            <person name="Komaki H."/>
            <person name="Tamura T."/>
        </authorList>
    </citation>
    <scope>NUCLEOTIDE SEQUENCE [LARGE SCALE GENOMIC DNA]</scope>
    <source>
        <strain evidence="10 11">NBRC 107702</strain>
    </source>
</reference>
<keyword evidence="4 7" id="KW-0812">Transmembrane</keyword>
<evidence type="ECO:0000313" key="11">
    <source>
        <dbReference type="Proteomes" id="UP000502508"/>
    </source>
</evidence>
<evidence type="ECO:0000256" key="6">
    <source>
        <dbReference type="ARBA" id="ARBA00023136"/>
    </source>
</evidence>
<dbReference type="EMBL" id="AP022870">
    <property type="protein sequence ID" value="BCB77855.1"/>
    <property type="molecule type" value="Genomic_DNA"/>
</dbReference>
<evidence type="ECO:0000256" key="2">
    <source>
        <dbReference type="ARBA" id="ARBA00022448"/>
    </source>
</evidence>
<evidence type="ECO:0000256" key="5">
    <source>
        <dbReference type="ARBA" id="ARBA00022989"/>
    </source>
</evidence>
<gene>
    <name evidence="10" type="ORF">Pflav_042650</name>
</gene>
<dbReference type="RefSeq" id="WP_173037531.1">
    <property type="nucleotide sequence ID" value="NZ_AP022870.1"/>
</dbReference>
<organism evidence="10 11">
    <name type="scientific">Phytohabitans flavus</name>
    <dbReference type="NCBI Taxonomy" id="1076124"/>
    <lineage>
        <taxon>Bacteria</taxon>
        <taxon>Bacillati</taxon>
        <taxon>Actinomycetota</taxon>
        <taxon>Actinomycetes</taxon>
        <taxon>Micromonosporales</taxon>
        <taxon>Micromonosporaceae</taxon>
    </lineage>
</organism>
<dbReference type="InterPro" id="IPR035906">
    <property type="entry name" value="MetI-like_sf"/>
</dbReference>
<dbReference type="SUPFAM" id="SSF161098">
    <property type="entry name" value="MetI-like"/>
    <property type="match status" value="1"/>
</dbReference>
<proteinExistence type="inferred from homology"/>
<dbReference type="PANTHER" id="PTHR43744:SF12">
    <property type="entry name" value="ABC TRANSPORTER PERMEASE PROTEIN MG189-RELATED"/>
    <property type="match status" value="1"/>
</dbReference>
<evidence type="ECO:0000259" key="9">
    <source>
        <dbReference type="PROSITE" id="PS50928"/>
    </source>
</evidence>
<dbReference type="GO" id="GO:0055085">
    <property type="term" value="P:transmembrane transport"/>
    <property type="evidence" value="ECO:0007669"/>
    <property type="project" value="InterPro"/>
</dbReference>
<dbReference type="GO" id="GO:0005886">
    <property type="term" value="C:plasma membrane"/>
    <property type="evidence" value="ECO:0007669"/>
    <property type="project" value="UniProtKB-SubCell"/>
</dbReference>
<evidence type="ECO:0000256" key="3">
    <source>
        <dbReference type="ARBA" id="ARBA00022475"/>
    </source>
</evidence>
<dbReference type="Pfam" id="PF00528">
    <property type="entry name" value="BPD_transp_1"/>
    <property type="match status" value="1"/>
</dbReference>
<keyword evidence="3" id="KW-1003">Cell membrane</keyword>
<feature type="transmembrane region" description="Helical" evidence="7">
    <location>
        <begin position="164"/>
        <end position="183"/>
    </location>
</feature>
<keyword evidence="6 7" id="KW-0472">Membrane</keyword>
<feature type="compositionally biased region" description="Polar residues" evidence="8">
    <location>
        <begin position="1"/>
        <end position="13"/>
    </location>
</feature>
<feature type="transmembrane region" description="Helical" evidence="7">
    <location>
        <begin position="42"/>
        <end position="62"/>
    </location>
</feature>
<accession>A0A6F8XVK1</accession>
<comment type="similarity">
    <text evidence="7">Belongs to the binding-protein-dependent transport system permease family.</text>
</comment>
<feature type="transmembrane region" description="Helical" evidence="7">
    <location>
        <begin position="268"/>
        <end position="289"/>
    </location>
</feature>
<comment type="subcellular location">
    <subcellularLocation>
        <location evidence="1 7">Cell membrane</location>
        <topology evidence="1 7">Multi-pass membrane protein</topology>
    </subcellularLocation>
</comment>
<keyword evidence="2 7" id="KW-0813">Transport</keyword>
<dbReference type="InterPro" id="IPR000515">
    <property type="entry name" value="MetI-like"/>
</dbReference>
<evidence type="ECO:0000256" key="4">
    <source>
        <dbReference type="ARBA" id="ARBA00022692"/>
    </source>
</evidence>
<dbReference type="AlphaFoldDB" id="A0A6F8XVK1"/>
<dbReference type="PANTHER" id="PTHR43744">
    <property type="entry name" value="ABC TRANSPORTER PERMEASE PROTEIN MG189-RELATED-RELATED"/>
    <property type="match status" value="1"/>
</dbReference>
<reference evidence="10 11" key="2">
    <citation type="submission" date="2020-03" db="EMBL/GenBank/DDBJ databases">
        <authorList>
            <person name="Ichikawa N."/>
            <person name="Kimura A."/>
            <person name="Kitahashi Y."/>
            <person name="Uohara A."/>
        </authorList>
    </citation>
    <scope>NUCLEOTIDE SEQUENCE [LARGE SCALE GENOMIC DNA]</scope>
    <source>
        <strain evidence="10 11">NBRC 107702</strain>
    </source>
</reference>
<feature type="region of interest" description="Disordered" evidence="8">
    <location>
        <begin position="1"/>
        <end position="26"/>
    </location>
</feature>
<evidence type="ECO:0000256" key="1">
    <source>
        <dbReference type="ARBA" id="ARBA00004651"/>
    </source>
</evidence>
<evidence type="ECO:0000256" key="8">
    <source>
        <dbReference type="SAM" id="MobiDB-lite"/>
    </source>
</evidence>
<dbReference type="CDD" id="cd06261">
    <property type="entry name" value="TM_PBP2"/>
    <property type="match status" value="1"/>
</dbReference>
<dbReference type="Gene3D" id="1.10.3720.10">
    <property type="entry name" value="MetI-like"/>
    <property type="match status" value="1"/>
</dbReference>
<evidence type="ECO:0000256" key="7">
    <source>
        <dbReference type="RuleBase" id="RU363032"/>
    </source>
</evidence>
<dbReference type="PROSITE" id="PS50928">
    <property type="entry name" value="ABC_TM1"/>
    <property type="match status" value="1"/>
</dbReference>
<dbReference type="Proteomes" id="UP000502508">
    <property type="component" value="Chromosome"/>
</dbReference>
<name>A0A6F8XVK1_9ACTN</name>
<protein>
    <submittedName>
        <fullName evidence="10">ABC transporter permease</fullName>
    </submittedName>
</protein>
<keyword evidence="11" id="KW-1185">Reference proteome</keyword>
<dbReference type="KEGG" id="pfla:Pflav_042650"/>
<feature type="transmembrane region" description="Helical" evidence="7">
    <location>
        <begin position="95"/>
        <end position="119"/>
    </location>
</feature>
<keyword evidence="5 7" id="KW-1133">Transmembrane helix</keyword>
<evidence type="ECO:0000313" key="10">
    <source>
        <dbReference type="EMBL" id="BCB77855.1"/>
    </source>
</evidence>
<feature type="transmembrane region" description="Helical" evidence="7">
    <location>
        <begin position="131"/>
        <end position="152"/>
    </location>
</feature>